<dbReference type="InterPro" id="IPR009057">
    <property type="entry name" value="Homeodomain-like_sf"/>
</dbReference>
<sequence length="863" mass="98348">MLSFRFKHRIIKYQWRSVDLFERPTTMTTKKKKFNLAFKLTVVKFAEQNSGEAAARHFSVHPRSVLKWRKIKTELERLSEEDCKRARLRGGGRKKASEELELAVSEWIHSMHAKHLRLSHKMIRTKAKEMYATVSDCMDGESFAASAGWLDRFLKRHDLSVRGLTTVDQKDARHSTKKLGPIVELPGKPAYKMANTLSERQTASLHVGRNEPSEPKWTTRQQTESTSGSRPTTMTTKRKKYDLAFKLTVVKFAEQNSGEAAARHFSVHPARVKKWRKIKTELERVSEEDRKRARLRGGGRKKGPIVELPGKPADKMADSLSDRRTTSLHVGGNEPSEPEWTTRQQTESTSGSRPTTMTTKRKKYDLAFKLTVVKFAEQNSGEAAGRHFSVHPTKVNKWRKIKTELERLSEEDCKRARLRGGGRKKASEELELAVSEWIHSMHAKHLRVTHKMIRTKAKELYATVSDCMDGESFAASAGWLHRFLKRHAPSVRGLTTVDQKDSRHSTKKLGPIVELPGKPADKMADSLSDRQTASLHVGQNEPSEPEWTTRQQTESTSGSRPTTMTTKRKKYDLAFKLTVVKFAEQNSGEAAARHFSVDPKRVREWRKVKTELERLSEEDCKRARLRGGGRKKASEELELAVSEWIHSMHAKHLRLSHKMIRTKAKELYATGSGCMDGESFTASAGWLDRFLKRHNLSVRGRTTVDQKNTRHYTKKLLPGKPAYKMANTLSDRQTASLHVGQNEPSEPGATPTPLEDCKPADKRPMMECNITETQQIDQLSMMVKEEDMKEEEYGHMISCPDEDEKPFAELHWDFAESSVTCNETQQTTAEIEVKIEDDDEQEHDYLLGSKYFAMISSIGTTLV</sequence>
<proteinExistence type="predicted"/>
<feature type="compositionally biased region" description="Polar residues" evidence="2">
    <location>
        <begin position="216"/>
        <end position="235"/>
    </location>
</feature>
<dbReference type="GO" id="GO:0043565">
    <property type="term" value="F:sequence-specific DNA binding"/>
    <property type="evidence" value="ECO:0007669"/>
    <property type="project" value="InterPro"/>
</dbReference>
<dbReference type="SUPFAM" id="SSF46689">
    <property type="entry name" value="Homeodomain-like"/>
    <property type="match status" value="3"/>
</dbReference>
<feature type="compositionally biased region" description="Polar residues" evidence="2">
    <location>
        <begin position="540"/>
        <end position="565"/>
    </location>
</feature>
<dbReference type="PROSITE" id="PS51253">
    <property type="entry name" value="HTH_CENPB"/>
    <property type="match status" value="3"/>
</dbReference>
<dbReference type="Pfam" id="PF09607">
    <property type="entry name" value="BrkDBD"/>
    <property type="match status" value="4"/>
</dbReference>
<name>A0AAV6GRN0_9TELE</name>
<feature type="domain" description="HTH CENPB-type" evidence="3">
    <location>
        <begin position="625"/>
        <end position="700"/>
    </location>
</feature>
<dbReference type="EMBL" id="JADWDJ010000007">
    <property type="protein sequence ID" value="KAG5277813.1"/>
    <property type="molecule type" value="Genomic_DNA"/>
</dbReference>
<feature type="compositionally biased region" description="Basic and acidic residues" evidence="2">
    <location>
        <begin position="519"/>
        <end position="528"/>
    </location>
</feature>
<evidence type="ECO:0000256" key="1">
    <source>
        <dbReference type="ARBA" id="ARBA00023125"/>
    </source>
</evidence>
<evidence type="ECO:0000259" key="3">
    <source>
        <dbReference type="PROSITE" id="PS51253"/>
    </source>
</evidence>
<feature type="compositionally biased region" description="Polar residues" evidence="2">
    <location>
        <begin position="339"/>
        <end position="358"/>
    </location>
</feature>
<dbReference type="AlphaFoldDB" id="A0AAV6GRN0"/>
<feature type="region of interest" description="Disordered" evidence="2">
    <location>
        <begin position="734"/>
        <end position="761"/>
    </location>
</feature>
<accession>A0AAV6GRN0</accession>
<feature type="region of interest" description="Disordered" evidence="2">
    <location>
        <begin position="201"/>
        <end position="235"/>
    </location>
</feature>
<reference evidence="4" key="1">
    <citation type="submission" date="2020-10" db="EMBL/GenBank/DDBJ databases">
        <title>Chromosome-scale genome assembly of the Allis shad, Alosa alosa.</title>
        <authorList>
            <person name="Margot Z."/>
            <person name="Christophe K."/>
            <person name="Cabau C."/>
            <person name="Louis A."/>
            <person name="Berthelot C."/>
            <person name="Parey E."/>
            <person name="Roest Crollius H."/>
            <person name="Montfort J."/>
            <person name="Robinson-Rechavi M."/>
            <person name="Bucao C."/>
            <person name="Bouchez O."/>
            <person name="Gislard M."/>
            <person name="Lluch J."/>
            <person name="Milhes M."/>
            <person name="Lampietro C."/>
            <person name="Lopez Roques C."/>
            <person name="Donnadieu C."/>
            <person name="Braasch I."/>
            <person name="Desvignes T."/>
            <person name="Postlethwait J."/>
            <person name="Bobe J."/>
            <person name="Guiguen Y."/>
        </authorList>
    </citation>
    <scope>NUCLEOTIDE SEQUENCE</scope>
    <source>
        <strain evidence="4">M-15738</strain>
        <tissue evidence="4">Blood</tissue>
    </source>
</reference>
<evidence type="ECO:0000313" key="5">
    <source>
        <dbReference type="Proteomes" id="UP000823561"/>
    </source>
</evidence>
<feature type="domain" description="HTH CENPB-type" evidence="3">
    <location>
        <begin position="418"/>
        <end position="493"/>
    </location>
</feature>
<dbReference type="SMART" id="SM00674">
    <property type="entry name" value="CENPB"/>
    <property type="match status" value="3"/>
</dbReference>
<feature type="compositionally biased region" description="Basic and acidic residues" evidence="2">
    <location>
        <begin position="312"/>
        <end position="325"/>
    </location>
</feature>
<dbReference type="InterPro" id="IPR018586">
    <property type="entry name" value="Brinker_DNA-bd"/>
</dbReference>
<gene>
    <name evidence="4" type="ORF">AALO_G00091670</name>
</gene>
<feature type="compositionally biased region" description="Basic residues" evidence="2">
    <location>
        <begin position="292"/>
        <end position="303"/>
    </location>
</feature>
<dbReference type="PANTHER" id="PTHR33215">
    <property type="entry name" value="PROTEIN DISTAL ANTENNA"/>
    <property type="match status" value="1"/>
</dbReference>
<feature type="region of interest" description="Disordered" evidence="2">
    <location>
        <begin position="494"/>
        <end position="565"/>
    </location>
</feature>
<comment type="caution">
    <text evidence="4">The sequence shown here is derived from an EMBL/GenBank/DDBJ whole genome shotgun (WGS) entry which is preliminary data.</text>
</comment>
<dbReference type="InterPro" id="IPR006600">
    <property type="entry name" value="HTH_CenpB_DNA-bd_dom"/>
</dbReference>
<feature type="region of interest" description="Disordered" evidence="2">
    <location>
        <begin position="285"/>
        <end position="358"/>
    </location>
</feature>
<protein>
    <recommendedName>
        <fullName evidence="3">HTH CENPB-type domain-containing protein</fullName>
    </recommendedName>
</protein>
<evidence type="ECO:0000313" key="4">
    <source>
        <dbReference type="EMBL" id="KAG5277813.1"/>
    </source>
</evidence>
<feature type="domain" description="HTH CENPB-type" evidence="3">
    <location>
        <begin position="88"/>
        <end position="163"/>
    </location>
</feature>
<dbReference type="InterPro" id="IPR051839">
    <property type="entry name" value="RD_transcriptional_regulator"/>
</dbReference>
<dbReference type="InterPro" id="IPR010921">
    <property type="entry name" value="Trp_repressor/repl_initiator"/>
</dbReference>
<dbReference type="Pfam" id="PF03221">
    <property type="entry name" value="HTH_Tnp_Tc5"/>
    <property type="match status" value="3"/>
</dbReference>
<organism evidence="4 5">
    <name type="scientific">Alosa alosa</name>
    <name type="common">allis shad</name>
    <dbReference type="NCBI Taxonomy" id="278164"/>
    <lineage>
        <taxon>Eukaryota</taxon>
        <taxon>Metazoa</taxon>
        <taxon>Chordata</taxon>
        <taxon>Craniata</taxon>
        <taxon>Vertebrata</taxon>
        <taxon>Euteleostomi</taxon>
        <taxon>Actinopterygii</taxon>
        <taxon>Neopterygii</taxon>
        <taxon>Teleostei</taxon>
        <taxon>Clupei</taxon>
        <taxon>Clupeiformes</taxon>
        <taxon>Clupeoidei</taxon>
        <taxon>Clupeidae</taxon>
        <taxon>Alosa</taxon>
    </lineage>
</organism>
<keyword evidence="5" id="KW-1185">Reference proteome</keyword>
<evidence type="ECO:0000256" key="2">
    <source>
        <dbReference type="SAM" id="MobiDB-lite"/>
    </source>
</evidence>
<keyword evidence="1" id="KW-0238">DNA-binding</keyword>
<dbReference type="Gene3D" id="1.10.10.60">
    <property type="entry name" value="Homeodomain-like"/>
    <property type="match status" value="6"/>
</dbReference>
<dbReference type="Proteomes" id="UP000823561">
    <property type="component" value="Chromosome 7"/>
</dbReference>
<dbReference type="PANTHER" id="PTHR33215:SF13">
    <property type="entry name" value="PROTEIN DISTAL ANTENNA"/>
    <property type="match status" value="1"/>
</dbReference>
<dbReference type="SUPFAM" id="SSF48295">
    <property type="entry name" value="TrpR-like"/>
    <property type="match status" value="4"/>
</dbReference>